<gene>
    <name evidence="1" type="ORF">Zmor_021758</name>
</gene>
<dbReference type="GO" id="GO:0003676">
    <property type="term" value="F:nucleic acid binding"/>
    <property type="evidence" value="ECO:0007669"/>
    <property type="project" value="InterPro"/>
</dbReference>
<name>A0AA38MBP8_9CUCU</name>
<comment type="caution">
    <text evidence="1">The sequence shown here is derived from an EMBL/GenBank/DDBJ whole genome shotgun (WGS) entry which is preliminary data.</text>
</comment>
<dbReference type="Proteomes" id="UP001168821">
    <property type="component" value="Unassembled WGS sequence"/>
</dbReference>
<sequence length="127" mass="15200">MLRVHTRVPLVTITISRDGLDDSNWAQNPRSTIYRQIRSFGLRSYRPNCKLPLPQEHKTTRLHWYQDRQQWLRLRNLPHPPKTLEECLQQIQNAWNEIPQQAIDPLILSMPRRIQSCIRARGILTHY</sequence>
<proteinExistence type="predicted"/>
<accession>A0AA38MBP8</accession>
<dbReference type="InterPro" id="IPR036397">
    <property type="entry name" value="RNaseH_sf"/>
</dbReference>
<keyword evidence="2" id="KW-1185">Reference proteome</keyword>
<protein>
    <submittedName>
        <fullName evidence="1">Uncharacterized protein</fullName>
    </submittedName>
</protein>
<reference evidence="1" key="1">
    <citation type="journal article" date="2023" name="G3 (Bethesda)">
        <title>Whole genome assemblies of Zophobas morio and Tenebrio molitor.</title>
        <authorList>
            <person name="Kaur S."/>
            <person name="Stinson S.A."/>
            <person name="diCenzo G.C."/>
        </authorList>
    </citation>
    <scope>NUCLEOTIDE SEQUENCE</scope>
    <source>
        <strain evidence="1">QUZm001</strain>
    </source>
</reference>
<dbReference type="EMBL" id="JALNTZ010000006">
    <property type="protein sequence ID" value="KAJ3650047.1"/>
    <property type="molecule type" value="Genomic_DNA"/>
</dbReference>
<organism evidence="1 2">
    <name type="scientific">Zophobas morio</name>
    <dbReference type="NCBI Taxonomy" id="2755281"/>
    <lineage>
        <taxon>Eukaryota</taxon>
        <taxon>Metazoa</taxon>
        <taxon>Ecdysozoa</taxon>
        <taxon>Arthropoda</taxon>
        <taxon>Hexapoda</taxon>
        <taxon>Insecta</taxon>
        <taxon>Pterygota</taxon>
        <taxon>Neoptera</taxon>
        <taxon>Endopterygota</taxon>
        <taxon>Coleoptera</taxon>
        <taxon>Polyphaga</taxon>
        <taxon>Cucujiformia</taxon>
        <taxon>Tenebrionidae</taxon>
        <taxon>Zophobas</taxon>
    </lineage>
</organism>
<dbReference type="AlphaFoldDB" id="A0AA38MBP8"/>
<evidence type="ECO:0000313" key="2">
    <source>
        <dbReference type="Proteomes" id="UP001168821"/>
    </source>
</evidence>
<evidence type="ECO:0000313" key="1">
    <source>
        <dbReference type="EMBL" id="KAJ3650047.1"/>
    </source>
</evidence>
<dbReference type="Gene3D" id="3.30.420.10">
    <property type="entry name" value="Ribonuclease H-like superfamily/Ribonuclease H"/>
    <property type="match status" value="1"/>
</dbReference>